<organism evidence="2 3">
    <name type="scientific">Natrinema salaciae</name>
    <dbReference type="NCBI Taxonomy" id="1186196"/>
    <lineage>
        <taxon>Archaea</taxon>
        <taxon>Methanobacteriati</taxon>
        <taxon>Methanobacteriota</taxon>
        <taxon>Stenosarchaea group</taxon>
        <taxon>Halobacteria</taxon>
        <taxon>Halobacteriales</taxon>
        <taxon>Natrialbaceae</taxon>
        <taxon>Natrinema</taxon>
    </lineage>
</organism>
<feature type="compositionally biased region" description="Polar residues" evidence="1">
    <location>
        <begin position="64"/>
        <end position="77"/>
    </location>
</feature>
<accession>A0A1H9IHT0</accession>
<evidence type="ECO:0000313" key="3">
    <source>
        <dbReference type="Proteomes" id="UP000199114"/>
    </source>
</evidence>
<keyword evidence="3" id="KW-1185">Reference proteome</keyword>
<evidence type="ECO:0000256" key="1">
    <source>
        <dbReference type="SAM" id="MobiDB-lite"/>
    </source>
</evidence>
<protein>
    <submittedName>
        <fullName evidence="2">Uncharacterized protein</fullName>
    </submittedName>
</protein>
<dbReference type="AlphaFoldDB" id="A0A1H9IHT0"/>
<evidence type="ECO:0000313" key="2">
    <source>
        <dbReference type="EMBL" id="SEQ74271.1"/>
    </source>
</evidence>
<reference evidence="3" key="1">
    <citation type="submission" date="2016-10" db="EMBL/GenBank/DDBJ databases">
        <authorList>
            <person name="Varghese N."/>
            <person name="Submissions S."/>
        </authorList>
    </citation>
    <scope>NUCLEOTIDE SEQUENCE [LARGE SCALE GENOMIC DNA]</scope>
    <source>
        <strain evidence="3">DSM 25055</strain>
    </source>
</reference>
<sequence length="241" mass="25589">MKRRHVVQLVSLGGVTLPLAGCTNDAAEDGTEGDDGEEGSDGGGGEEGSDGTGNETDDEETPTAGPSQQEFSGNGETLTDDFDIGGGLTIVDATHDGDGDFEVRLMPQDDGNGTLFADWTGSYDGRTAWHMTGGTYRLSVVAGGDWEVFVRQPRDESGESPPFSFSGSGNDVHGPFEFDGTYRPSGDYDGDRFIVHFLSSTGDTREFLFHDGSIGNPSSFEFHDAGYIEVKSDGEWSVEIG</sequence>
<dbReference type="EMBL" id="FOFD01000003">
    <property type="protein sequence ID" value="SEQ74271.1"/>
    <property type="molecule type" value="Genomic_DNA"/>
</dbReference>
<gene>
    <name evidence="2" type="ORF">SAMN04489841_2240</name>
</gene>
<dbReference type="STRING" id="1186196.SAMN04489841_2240"/>
<dbReference type="OrthoDB" id="248140at2157"/>
<feature type="region of interest" description="Disordered" evidence="1">
    <location>
        <begin position="14"/>
        <end position="84"/>
    </location>
</feature>
<feature type="compositionally biased region" description="Acidic residues" evidence="1">
    <location>
        <begin position="26"/>
        <end position="40"/>
    </location>
</feature>
<dbReference type="Proteomes" id="UP000199114">
    <property type="component" value="Unassembled WGS sequence"/>
</dbReference>
<proteinExistence type="predicted"/>
<name>A0A1H9IHT0_9EURY</name>